<keyword evidence="1" id="KW-0732">Signal</keyword>
<feature type="signal peptide" evidence="1">
    <location>
        <begin position="1"/>
        <end position="25"/>
    </location>
</feature>
<accession>A0A1M6FLZ7</accession>
<organism evidence="2 3">
    <name type="scientific">Tangfeifania diversioriginum</name>
    <dbReference type="NCBI Taxonomy" id="1168035"/>
    <lineage>
        <taxon>Bacteria</taxon>
        <taxon>Pseudomonadati</taxon>
        <taxon>Bacteroidota</taxon>
        <taxon>Bacteroidia</taxon>
        <taxon>Marinilabiliales</taxon>
        <taxon>Prolixibacteraceae</taxon>
        <taxon>Tangfeifania</taxon>
    </lineage>
</organism>
<dbReference type="Proteomes" id="UP000184050">
    <property type="component" value="Unassembled WGS sequence"/>
</dbReference>
<dbReference type="OrthoDB" id="1117657at2"/>
<dbReference type="EMBL" id="FQZE01000009">
    <property type="protein sequence ID" value="SHI98683.1"/>
    <property type="molecule type" value="Genomic_DNA"/>
</dbReference>
<feature type="chain" id="PRO_5012048045" description="Adhesin" evidence="1">
    <location>
        <begin position="26"/>
        <end position="347"/>
    </location>
</feature>
<dbReference type="AlphaFoldDB" id="A0A1M6FLZ7"/>
<protein>
    <recommendedName>
        <fullName evidence="4">Adhesin</fullName>
    </recommendedName>
</protein>
<evidence type="ECO:0000256" key="1">
    <source>
        <dbReference type="SAM" id="SignalP"/>
    </source>
</evidence>
<evidence type="ECO:0000313" key="2">
    <source>
        <dbReference type="EMBL" id="SHI98683.1"/>
    </source>
</evidence>
<dbReference type="STRING" id="1168035.SAMN05444280_1098"/>
<evidence type="ECO:0000313" key="3">
    <source>
        <dbReference type="Proteomes" id="UP000184050"/>
    </source>
</evidence>
<reference evidence="2 3" key="1">
    <citation type="submission" date="2016-11" db="EMBL/GenBank/DDBJ databases">
        <authorList>
            <person name="Jaros S."/>
            <person name="Januszkiewicz K."/>
            <person name="Wedrychowicz H."/>
        </authorList>
    </citation>
    <scope>NUCLEOTIDE SEQUENCE [LARGE SCALE GENOMIC DNA]</scope>
    <source>
        <strain evidence="2 3">DSM 27063</strain>
    </source>
</reference>
<proteinExistence type="predicted"/>
<gene>
    <name evidence="2" type="ORF">SAMN05444280_1098</name>
</gene>
<evidence type="ECO:0008006" key="4">
    <source>
        <dbReference type="Google" id="ProtNLM"/>
    </source>
</evidence>
<keyword evidence="3" id="KW-1185">Reference proteome</keyword>
<sequence>MKLKFRIITVLFLAVFLTAGTSALAEEKTKEYNESWPARTVETLKIDNKFGEVKVTNQGGNNVTIDVVITVDAPNESRADELLSEINVVFSKSGSTVSAETRIDNSFKSRREFSIDYLVNIPTDKNLDISNKYGNTMVNVLNANGTFDIQYGNFTANELNSPANGTMDVSLAYGKADISLSNDLDVEVKYSTMNLGETDDLLLNSKYTVINLEKASTVETESKYDTFNFEEIGSFSGETKYTHIKIDELLQRLNIEAGYGGIRVNRVAKNFDSISITNSYGQISLGLGNASYSVDATCEYCGISYPEDDFTGNRMNESQTRTIEGKVGTGNGGTVVVKSRYGQIKLN</sequence>
<name>A0A1M6FLZ7_9BACT</name>
<dbReference type="RefSeq" id="WP_073167957.1">
    <property type="nucleotide sequence ID" value="NZ_FQZE01000009.1"/>
</dbReference>